<feature type="region of interest" description="Disordered" evidence="1">
    <location>
        <begin position="1"/>
        <end position="20"/>
    </location>
</feature>
<dbReference type="AlphaFoldDB" id="A0A6H5HPR4"/>
<evidence type="ECO:0000256" key="1">
    <source>
        <dbReference type="SAM" id="MobiDB-lite"/>
    </source>
</evidence>
<protein>
    <submittedName>
        <fullName evidence="2">Uncharacterized protein</fullName>
    </submittedName>
</protein>
<keyword evidence="3" id="KW-1185">Reference proteome</keyword>
<name>A0A6H5HPR4_9HEMI</name>
<reference evidence="2 3" key="1">
    <citation type="submission" date="2020-02" db="EMBL/GenBank/DDBJ databases">
        <authorList>
            <person name="Ferguson B K."/>
        </authorList>
    </citation>
    <scope>NUCLEOTIDE SEQUENCE [LARGE SCALE GENOMIC DNA]</scope>
</reference>
<evidence type="ECO:0000313" key="3">
    <source>
        <dbReference type="Proteomes" id="UP000479000"/>
    </source>
</evidence>
<organism evidence="2 3">
    <name type="scientific">Nesidiocoris tenuis</name>
    <dbReference type="NCBI Taxonomy" id="355587"/>
    <lineage>
        <taxon>Eukaryota</taxon>
        <taxon>Metazoa</taxon>
        <taxon>Ecdysozoa</taxon>
        <taxon>Arthropoda</taxon>
        <taxon>Hexapoda</taxon>
        <taxon>Insecta</taxon>
        <taxon>Pterygota</taxon>
        <taxon>Neoptera</taxon>
        <taxon>Paraneoptera</taxon>
        <taxon>Hemiptera</taxon>
        <taxon>Heteroptera</taxon>
        <taxon>Panheteroptera</taxon>
        <taxon>Cimicomorpha</taxon>
        <taxon>Miridae</taxon>
        <taxon>Dicyphina</taxon>
        <taxon>Nesidiocoris</taxon>
    </lineage>
</organism>
<sequence length="500" mass="56732">MNQVEARELSAPFGLESDPSSNIRTDGRFSNMKVNIHSFHERMVRRPKRIQLDANLAWIRRKASVLRIPLLRRDKGEAPQGRLTPKLTRQDISPAFWKRRQTLQLWSRNSSESSIDSVSDPRVELLSENVALQCAKITDTKATIADGGICIISHYVNLPVRARQSGENAHCAQWSDAGRREEILALNIYQGFSPALAQQTRLSSNEAWRPENAISTPAQRCVQALTTVPSALEQKLALFQAPLLPPSAGPLHLNKSSCPYSSGAMRNKGQTDMGRGILGWQRTGSDDFTVPSSGGVSKENLSFSKPELLSVTPRVMGVCGVEMLDNGPLDESVRHTEHKPADERKHRKCPIRMASGQRSKSQSFLPVFAKRPFRGVRSSRFTPTADRRNTEFVLGPKWRRKPAPAFTHLYARKRCKFCTWILFPVQKLILKLHERNEGIDFKRLTRSACCLRDFRVICSVSPFRPHQVFLVRKWILKISYRQIFLRPDIFLHQVTILRGQ</sequence>
<proteinExistence type="predicted"/>
<gene>
    <name evidence="2" type="ORF">NTEN_LOCUS24074</name>
</gene>
<accession>A0A6H5HPR4</accession>
<dbReference type="EMBL" id="CADCXU010035388">
    <property type="protein sequence ID" value="CAB0020501.1"/>
    <property type="molecule type" value="Genomic_DNA"/>
</dbReference>
<evidence type="ECO:0000313" key="2">
    <source>
        <dbReference type="EMBL" id="CAB0020501.1"/>
    </source>
</evidence>
<feature type="non-terminal residue" evidence="2">
    <location>
        <position position="500"/>
    </location>
</feature>
<dbReference type="Proteomes" id="UP000479000">
    <property type="component" value="Unassembled WGS sequence"/>
</dbReference>